<dbReference type="AlphaFoldDB" id="S3T1U4"/>
<dbReference type="EMBL" id="ATGK01000017">
    <property type="protein sequence ID" value="EPG35471.1"/>
    <property type="molecule type" value="Genomic_DNA"/>
</dbReference>
<evidence type="ECO:0000313" key="1">
    <source>
        <dbReference type="EMBL" id="EPG35471.1"/>
    </source>
</evidence>
<dbReference type="HOGENOM" id="CLU_3362744_0_0_6"/>
<name>S3T1U4_9GAMM</name>
<organism evidence="1 2">
    <name type="scientific">Acinetobacter colistiniresistens</name>
    <dbReference type="NCBI Taxonomy" id="280145"/>
    <lineage>
        <taxon>Bacteria</taxon>
        <taxon>Pseudomonadati</taxon>
        <taxon>Pseudomonadota</taxon>
        <taxon>Gammaproteobacteria</taxon>
        <taxon>Moraxellales</taxon>
        <taxon>Moraxellaceae</taxon>
        <taxon>Acinetobacter</taxon>
    </lineage>
</organism>
<evidence type="ECO:0000313" key="2">
    <source>
        <dbReference type="Proteomes" id="UP000014559"/>
    </source>
</evidence>
<comment type="caution">
    <text evidence="1">The sequence shown here is derived from an EMBL/GenBank/DDBJ whole genome shotgun (WGS) entry which is preliminary data.</text>
</comment>
<gene>
    <name evidence="1" type="ORF">F907_02839</name>
</gene>
<sequence length="35" mass="4391">MPVDYEEKIRFFTERMLIFRINHEDVYFFVAYCAP</sequence>
<protein>
    <submittedName>
        <fullName evidence="1">Uncharacterized protein</fullName>
    </submittedName>
</protein>
<proteinExistence type="predicted"/>
<accession>S3T1U4</accession>
<reference evidence="1 2" key="1">
    <citation type="submission" date="2013-06" db="EMBL/GenBank/DDBJ databases">
        <title>The Genome Sequence of Acinetobacter sp. NIPH 2036.</title>
        <authorList>
            <consortium name="The Broad Institute Genome Sequencing Platform"/>
            <consortium name="The Broad Institute Genome Sequencing Center for Infectious Disease"/>
            <person name="Cerqueira G."/>
            <person name="Feldgarden M."/>
            <person name="Courvalin P."/>
            <person name="Perichon B."/>
            <person name="Grillot-Courvalin C."/>
            <person name="Clermont D."/>
            <person name="Rocha E."/>
            <person name="Yoon E.-J."/>
            <person name="Nemec A."/>
            <person name="Young S.K."/>
            <person name="Zeng Q."/>
            <person name="Gargeya S."/>
            <person name="Fitzgerald M."/>
            <person name="Abouelleil A."/>
            <person name="Alvarado L."/>
            <person name="Berlin A.M."/>
            <person name="Chapman S.B."/>
            <person name="Dewar J."/>
            <person name="Goldberg J."/>
            <person name="Griggs A."/>
            <person name="Gujja S."/>
            <person name="Hansen M."/>
            <person name="Howarth C."/>
            <person name="Imamovic A."/>
            <person name="Larimer J."/>
            <person name="McCowan C."/>
            <person name="Murphy C."/>
            <person name="Pearson M."/>
            <person name="Priest M."/>
            <person name="Roberts A."/>
            <person name="Saif S."/>
            <person name="Shea T."/>
            <person name="Sykes S."/>
            <person name="Wortman J."/>
            <person name="Nusbaum C."/>
            <person name="Birren B."/>
        </authorList>
    </citation>
    <scope>NUCLEOTIDE SEQUENCE [LARGE SCALE GENOMIC DNA]</scope>
    <source>
        <strain evidence="1 2">NIPH 2036</strain>
    </source>
</reference>
<dbReference type="Proteomes" id="UP000014559">
    <property type="component" value="Unassembled WGS sequence"/>
</dbReference>